<organism evidence="2 3">
    <name type="scientific">Neokomagataea anthophila</name>
    <dbReference type="NCBI Taxonomy" id="2826925"/>
    <lineage>
        <taxon>Bacteria</taxon>
        <taxon>Pseudomonadati</taxon>
        <taxon>Pseudomonadota</taxon>
        <taxon>Alphaproteobacteria</taxon>
        <taxon>Acetobacterales</taxon>
        <taxon>Acetobacteraceae</taxon>
        <taxon>Neokomagataea</taxon>
    </lineage>
</organism>
<reference evidence="2 3" key="1">
    <citation type="submission" date="2021-04" db="EMBL/GenBank/DDBJ databases">
        <title>The complete genome sequence of Neokomagataea sp. TBRC 2177.</title>
        <authorList>
            <person name="Charoenyingcharoen P."/>
            <person name="Yukphan P."/>
        </authorList>
    </citation>
    <scope>NUCLEOTIDE SEQUENCE [LARGE SCALE GENOMIC DNA]</scope>
    <source>
        <strain evidence="2 3">TBRC 2177</strain>
    </source>
</reference>
<comment type="caution">
    <text evidence="2">The sequence shown here is derived from an EMBL/GenBank/DDBJ whole genome shotgun (WGS) entry which is preliminary data.</text>
</comment>
<evidence type="ECO:0000313" key="2">
    <source>
        <dbReference type="EMBL" id="MBR0558678.1"/>
    </source>
</evidence>
<dbReference type="Proteomes" id="UP000677812">
    <property type="component" value="Unassembled WGS sequence"/>
</dbReference>
<dbReference type="EMBL" id="JAGRQH010000001">
    <property type="protein sequence ID" value="MBR0558678.1"/>
    <property type="molecule type" value="Genomic_DNA"/>
</dbReference>
<dbReference type="SUPFAM" id="SSF51294">
    <property type="entry name" value="Hedgehog/intein (Hint) domain"/>
    <property type="match status" value="1"/>
</dbReference>
<dbReference type="RefSeq" id="WP_211680143.1">
    <property type="nucleotide sequence ID" value="NZ_JAGRQH010000001.1"/>
</dbReference>
<evidence type="ECO:0000313" key="3">
    <source>
        <dbReference type="Proteomes" id="UP000677812"/>
    </source>
</evidence>
<protein>
    <submittedName>
        <fullName evidence="2">Hint domain-containing protein</fullName>
    </submittedName>
</protein>
<name>A0ABS5E456_9PROT</name>
<dbReference type="InterPro" id="IPR028992">
    <property type="entry name" value="Hedgehog/Intein_dom"/>
</dbReference>
<proteinExistence type="predicted"/>
<dbReference type="Gene3D" id="2.170.16.10">
    <property type="entry name" value="Hedgehog/Intein (Hint) domain"/>
    <property type="match status" value="1"/>
</dbReference>
<gene>
    <name evidence="2" type="ORF">KB213_01200</name>
</gene>
<evidence type="ECO:0000259" key="1">
    <source>
        <dbReference type="Pfam" id="PF13403"/>
    </source>
</evidence>
<sequence>MADSTIVVNGTTYQFISNSYYAGYNITSTGPFSNYYLEGGQGTSQGAKGSGALLRIGGTKTITNVIINQAASVNVGGTATLVNPTVYSGAFIQGFAGAQIQGGEVKDGGILSIQSGSTVSGVTFDSGSTLTLHVNSKNFVTSTITDLNIQQGTIIDVIDDAGQPLALSAEIKTVNGQKVLYIDTNKNSSSDHQIVITLDKNSTFSDQSDFHTFNKADPFSQPYASSYQELVVCFLAGAEIATPNGTSLVENIKIGDEVTVFDAGKPVTDTVTWAGEATCTIRADLTDDEAGYPVRILKDAIAQGVPSQDLLVTADHCLFFDGKFVPARMLVNGRSVFFDKSFTSYSYYHIETKQHSVIMANGVLTESYLDTGNRSAFRHQNLAFIGHKAKSWDVDAAAPLSTAPEVVKPVFTAIEERAIANNIASQTPAPRLTQDANITLVTDTGLTLSKLRETNGHMIFMLPGDVQSVRIMSRASRPCDIVGAFWDDRRSIGVGVGNVSIFEWNQRTPITTHHDVAELDGWNNLETASDKRWTTGNALLPLNREISEEQALLSLEVQTVDYILADSVQTSARLKA</sequence>
<keyword evidence="3" id="KW-1185">Reference proteome</keyword>
<feature type="domain" description="Hedgehog/Intein (Hint)" evidence="1">
    <location>
        <begin position="232"/>
        <end position="371"/>
    </location>
</feature>
<dbReference type="InterPro" id="IPR036844">
    <property type="entry name" value="Hint_dom_sf"/>
</dbReference>
<accession>A0ABS5E456</accession>
<dbReference type="Pfam" id="PF13403">
    <property type="entry name" value="Hint_2"/>
    <property type="match status" value="1"/>
</dbReference>